<dbReference type="Gene3D" id="2.40.30.170">
    <property type="match status" value="1"/>
</dbReference>
<dbReference type="Gene3D" id="2.40.50.100">
    <property type="match status" value="1"/>
</dbReference>
<comment type="caution">
    <text evidence="3">The sequence shown here is derived from an EMBL/GenBank/DDBJ whole genome shotgun (WGS) entry which is preliminary data.</text>
</comment>
<keyword evidence="2" id="KW-0472">Membrane</keyword>
<evidence type="ECO:0000313" key="3">
    <source>
        <dbReference type="EMBL" id="GJM63820.1"/>
    </source>
</evidence>
<organism evidence="3 4">
    <name type="scientific">Persicobacter diffluens</name>
    <dbReference type="NCBI Taxonomy" id="981"/>
    <lineage>
        <taxon>Bacteria</taxon>
        <taxon>Pseudomonadati</taxon>
        <taxon>Bacteroidota</taxon>
        <taxon>Cytophagia</taxon>
        <taxon>Cytophagales</taxon>
        <taxon>Persicobacteraceae</taxon>
        <taxon>Persicobacter</taxon>
    </lineage>
</organism>
<keyword evidence="4" id="KW-1185">Reference proteome</keyword>
<dbReference type="SUPFAM" id="SSF111369">
    <property type="entry name" value="HlyD-like secretion proteins"/>
    <property type="match status" value="2"/>
</dbReference>
<feature type="coiled-coil region" evidence="1">
    <location>
        <begin position="104"/>
        <end position="131"/>
    </location>
</feature>
<proteinExistence type="predicted"/>
<name>A0AAN5ALD4_9BACT</name>
<dbReference type="AlphaFoldDB" id="A0AAN5ALD4"/>
<keyword evidence="1" id="KW-0175">Coiled coil</keyword>
<dbReference type="EMBL" id="BQKE01000003">
    <property type="protein sequence ID" value="GJM63820.1"/>
    <property type="molecule type" value="Genomic_DNA"/>
</dbReference>
<keyword evidence="2" id="KW-0812">Transmembrane</keyword>
<protein>
    <submittedName>
        <fullName evidence="3">Multidrug transporter</fullName>
    </submittedName>
</protein>
<evidence type="ECO:0000313" key="4">
    <source>
        <dbReference type="Proteomes" id="UP001310022"/>
    </source>
</evidence>
<sequence>MIDLFLIIYGLLIWLVFVKFKLLPFNTTAKVIIFAIPVVLIAIVMLVMNVVAPSSEDVRVYNKTVPLKTMVRGRLENVMVEEYAQVHKGDTLFTIQQDPFIARVAGLKASIAKAEASLKSQKQNLQGIHANKRAVKAQLDLARTRREQFNDLVNHGAGNRFDLEQAENNIKTLEAQWAQLLAQESALLINLNAEHEGKQVTLAELYAQLDKAQFDLDQTIVTAPIDGTIANVQVRPGQMALPLQDLMTIIDDYQSVVATFNQNELHQMAVGNEAELTFVSQPGKIVPAEISSIVWASSRGQLLPSGVLPPADQAPQAQGKYIVRFKIMDDSQVAMGANGAVAVYTNDMMPFYIIRKVMIRLSAKLNYLILKAH</sequence>
<dbReference type="Proteomes" id="UP001310022">
    <property type="component" value="Unassembled WGS sequence"/>
</dbReference>
<accession>A0AAN5ALD4</accession>
<feature type="transmembrane region" description="Helical" evidence="2">
    <location>
        <begin position="31"/>
        <end position="52"/>
    </location>
</feature>
<reference evidence="3 4" key="1">
    <citation type="submission" date="2021-12" db="EMBL/GenBank/DDBJ databases">
        <title>Genome sequencing of bacteria with rrn-lacking chromosome and rrn-plasmid.</title>
        <authorList>
            <person name="Anda M."/>
            <person name="Iwasaki W."/>
        </authorList>
    </citation>
    <scope>NUCLEOTIDE SEQUENCE [LARGE SCALE GENOMIC DNA]</scope>
    <source>
        <strain evidence="3 4">NBRC 15940</strain>
    </source>
</reference>
<dbReference type="PANTHER" id="PTHR30386">
    <property type="entry name" value="MEMBRANE FUSION SUBUNIT OF EMRAB-TOLC MULTIDRUG EFFLUX PUMP"/>
    <property type="match status" value="1"/>
</dbReference>
<keyword evidence="2" id="KW-1133">Transmembrane helix</keyword>
<dbReference type="InterPro" id="IPR050739">
    <property type="entry name" value="MFP"/>
</dbReference>
<evidence type="ECO:0000256" key="1">
    <source>
        <dbReference type="SAM" id="Coils"/>
    </source>
</evidence>
<dbReference type="RefSeq" id="WP_338238932.1">
    <property type="nucleotide sequence ID" value="NZ_BQKE01000003.1"/>
</dbReference>
<dbReference type="Gene3D" id="1.10.287.470">
    <property type="entry name" value="Helix hairpin bin"/>
    <property type="match status" value="1"/>
</dbReference>
<gene>
    <name evidence="3" type="ORF">PEDI_43720</name>
</gene>
<evidence type="ECO:0000256" key="2">
    <source>
        <dbReference type="SAM" id="Phobius"/>
    </source>
</evidence>
<feature type="transmembrane region" description="Helical" evidence="2">
    <location>
        <begin position="6"/>
        <end position="24"/>
    </location>
</feature>